<dbReference type="HOGENOM" id="CLU_178077_0_0_1"/>
<evidence type="ECO:0000256" key="1">
    <source>
        <dbReference type="SAM" id="Phobius"/>
    </source>
</evidence>
<dbReference type="AlphaFoldDB" id="A0A0E0G3T5"/>
<proteinExistence type="predicted"/>
<dbReference type="Proteomes" id="UP000006591">
    <property type="component" value="Chromosome 2"/>
</dbReference>
<reference evidence="2" key="1">
    <citation type="submission" date="2015-04" db="UniProtKB">
        <authorList>
            <consortium name="EnsemblPlants"/>
        </authorList>
    </citation>
    <scope>IDENTIFICATION</scope>
    <source>
        <strain evidence="2">SL10</strain>
    </source>
</reference>
<accession>A0A0E0G3T5</accession>
<keyword evidence="1" id="KW-0472">Membrane</keyword>
<name>A0A0E0G3T5_ORYNI</name>
<protein>
    <submittedName>
        <fullName evidence="2">Uncharacterized protein</fullName>
    </submittedName>
</protein>
<evidence type="ECO:0000313" key="3">
    <source>
        <dbReference type="Proteomes" id="UP000006591"/>
    </source>
</evidence>
<keyword evidence="3" id="KW-1185">Reference proteome</keyword>
<keyword evidence="1" id="KW-1133">Transmembrane helix</keyword>
<feature type="transmembrane region" description="Helical" evidence="1">
    <location>
        <begin position="43"/>
        <end position="65"/>
    </location>
</feature>
<organism evidence="2">
    <name type="scientific">Oryza nivara</name>
    <name type="common">Indian wild rice</name>
    <name type="synonym">Oryza sativa f. spontanea</name>
    <dbReference type="NCBI Taxonomy" id="4536"/>
    <lineage>
        <taxon>Eukaryota</taxon>
        <taxon>Viridiplantae</taxon>
        <taxon>Streptophyta</taxon>
        <taxon>Embryophyta</taxon>
        <taxon>Tracheophyta</taxon>
        <taxon>Spermatophyta</taxon>
        <taxon>Magnoliopsida</taxon>
        <taxon>Liliopsida</taxon>
        <taxon>Poales</taxon>
        <taxon>Poaceae</taxon>
        <taxon>BOP clade</taxon>
        <taxon>Oryzoideae</taxon>
        <taxon>Oryzeae</taxon>
        <taxon>Oryzinae</taxon>
        <taxon>Oryza</taxon>
    </lineage>
</organism>
<reference evidence="2" key="2">
    <citation type="submission" date="2018-04" db="EMBL/GenBank/DDBJ databases">
        <title>OnivRS2 (Oryza nivara Reference Sequence Version 2).</title>
        <authorList>
            <person name="Zhang J."/>
            <person name="Kudrna D."/>
            <person name="Lee S."/>
            <person name="Talag J."/>
            <person name="Rajasekar S."/>
            <person name="Welchert J."/>
            <person name="Hsing Y.-I."/>
            <person name="Wing R.A."/>
        </authorList>
    </citation>
    <scope>NUCLEOTIDE SEQUENCE [LARGE SCALE GENOMIC DNA]</scope>
    <source>
        <strain evidence="2">SL10</strain>
    </source>
</reference>
<keyword evidence="1" id="KW-0812">Transmembrane</keyword>
<dbReference type="EnsemblPlants" id="ONIVA02G10380.1">
    <property type="protein sequence ID" value="ONIVA02G10380.1"/>
    <property type="gene ID" value="ONIVA02G10380"/>
</dbReference>
<evidence type="ECO:0000313" key="2">
    <source>
        <dbReference type="EnsemblPlants" id="ONIVA02G10380.1"/>
    </source>
</evidence>
<dbReference type="Gramene" id="ONIVA02G10380.1">
    <property type="protein sequence ID" value="ONIVA02G10380.1"/>
    <property type="gene ID" value="ONIVA02G10380"/>
</dbReference>
<dbReference type="OMA" id="WRVKTQP"/>
<sequence length="104" mass="11551">MVVEHRSASCGLAGGDWRVKTQPSLDQAGNDDRWSVTLSGGRFGASLLLDLCVGVAGVWVVVYFFSFPGYDFPGCNLVIFFCSINKLRTVFCELFKKNLHFMSF</sequence>